<dbReference type="GO" id="GO:0016810">
    <property type="term" value="F:hydrolase activity, acting on carbon-nitrogen (but not peptide) bonds"/>
    <property type="evidence" value="ECO:0007669"/>
    <property type="project" value="InterPro"/>
</dbReference>
<reference evidence="2" key="1">
    <citation type="submission" date="2016-11" db="EMBL/GenBank/DDBJ databases">
        <authorList>
            <person name="Varghese N."/>
            <person name="Submissions S."/>
        </authorList>
    </citation>
    <scope>NUCLEOTIDE SEQUENCE [LARGE SCALE GENOMIC DNA]</scope>
    <source>
        <strain evidence="2">DSM 29327</strain>
    </source>
</reference>
<dbReference type="NCBIfam" id="TIGR02318">
    <property type="entry name" value="phosphono_phnM"/>
    <property type="match status" value="1"/>
</dbReference>
<protein>
    <submittedName>
        <fullName evidence="1">Alpha-D-ribose 1-methylphosphonate 5-triphosphate diphosphatase</fullName>
    </submittedName>
</protein>
<dbReference type="OrthoDB" id="9785413at2"/>
<dbReference type="InterPro" id="IPR032466">
    <property type="entry name" value="Metal_Hydrolase"/>
</dbReference>
<evidence type="ECO:0000313" key="2">
    <source>
        <dbReference type="Proteomes" id="UP000184191"/>
    </source>
</evidence>
<dbReference type="Proteomes" id="UP000184191">
    <property type="component" value="Unassembled WGS sequence"/>
</dbReference>
<dbReference type="InterPro" id="IPR051781">
    <property type="entry name" value="Metallo-dep_Hydrolase"/>
</dbReference>
<dbReference type="Gene3D" id="2.30.40.10">
    <property type="entry name" value="Urease, subunit C, domain 1"/>
    <property type="match status" value="1"/>
</dbReference>
<accession>A0A1M6WYR2</accession>
<sequence>MTDETILANARLILNDEVVHGTIRIKDGLIRDIDSGTVAPRGARDMQGDFLAPGLVELHTDNLERHLAPRPTVDWPHRAAILAHDRELAGTGITTVFDAIRVGSILSGTSKRYGKYARQMADEILEMREGGHLRISHHIHLRAEICSETLLDEFGEFTAEDRIGIVSMMDHTPGQRQFSDLSKFETYVRGKYSFGDQEFRDYVDFLYALQSQVGDSHAAATVDAAKRLGATLASHDDTTADQVAASHACGVTMAEFPTTIAAAETCHALGIATIMGAPNLIRGGSHSGNVAAEELARLDRLDILSSDYVPASLLMSAVQLGAIWGDLPRGMATVTARPAEAVGLTDRGSLRAGQRADLIRFAVLDGTPVLQETWSVGQRVF</sequence>
<dbReference type="PANTHER" id="PTHR43135">
    <property type="entry name" value="ALPHA-D-RIBOSE 1-METHYLPHOSPHONATE 5-TRIPHOSPHATE DIPHOSPHATASE"/>
    <property type="match status" value="1"/>
</dbReference>
<dbReference type="RefSeq" id="WP_073195539.1">
    <property type="nucleotide sequence ID" value="NZ_FRBN01000003.1"/>
</dbReference>
<name>A0A1M6WYR2_9RHOB</name>
<gene>
    <name evidence="1" type="ORF">SAMN05444414_103178</name>
</gene>
<keyword evidence="2" id="KW-1185">Reference proteome</keyword>
<dbReference type="AlphaFoldDB" id="A0A1M6WYR2"/>
<dbReference type="InterPro" id="IPR012696">
    <property type="entry name" value="PhnM"/>
</dbReference>
<dbReference type="InterPro" id="IPR011059">
    <property type="entry name" value="Metal-dep_hydrolase_composite"/>
</dbReference>
<dbReference type="SUPFAM" id="SSF51556">
    <property type="entry name" value="Metallo-dependent hydrolases"/>
    <property type="match status" value="1"/>
</dbReference>
<dbReference type="PIRSF" id="PIRSF038971">
    <property type="entry name" value="PhnM"/>
    <property type="match status" value="1"/>
</dbReference>
<proteinExistence type="predicted"/>
<dbReference type="EMBL" id="FRBN01000003">
    <property type="protein sequence ID" value="SHK98695.1"/>
    <property type="molecule type" value="Genomic_DNA"/>
</dbReference>
<dbReference type="GO" id="GO:0019700">
    <property type="term" value="P:organic phosphonate catabolic process"/>
    <property type="evidence" value="ECO:0007669"/>
    <property type="project" value="InterPro"/>
</dbReference>
<dbReference type="NCBIfam" id="NF011984">
    <property type="entry name" value="PRK15446.1-5"/>
    <property type="match status" value="1"/>
</dbReference>
<evidence type="ECO:0000313" key="1">
    <source>
        <dbReference type="EMBL" id="SHK98695.1"/>
    </source>
</evidence>
<dbReference type="STRING" id="1054996.SAMN05444414_103178"/>
<dbReference type="NCBIfam" id="NF011990">
    <property type="entry name" value="PRK15446.2-6"/>
    <property type="match status" value="1"/>
</dbReference>
<dbReference type="SUPFAM" id="SSF51338">
    <property type="entry name" value="Composite domain of metallo-dependent hydrolases"/>
    <property type="match status" value="1"/>
</dbReference>
<organism evidence="1 2">
    <name type="scientific">Roseovarius marisflavi</name>
    <dbReference type="NCBI Taxonomy" id="1054996"/>
    <lineage>
        <taxon>Bacteria</taxon>
        <taxon>Pseudomonadati</taxon>
        <taxon>Pseudomonadota</taxon>
        <taxon>Alphaproteobacteria</taxon>
        <taxon>Rhodobacterales</taxon>
        <taxon>Roseobacteraceae</taxon>
        <taxon>Roseovarius</taxon>
    </lineage>
</organism>
<dbReference type="PANTHER" id="PTHR43135:SF3">
    <property type="entry name" value="ALPHA-D-RIBOSE 1-METHYLPHOSPHONATE 5-TRIPHOSPHATE DIPHOSPHATASE"/>
    <property type="match status" value="1"/>
</dbReference>